<keyword evidence="10" id="KW-1185">Reference proteome</keyword>
<dbReference type="PANTHER" id="PTHR11002:SF76">
    <property type="entry name" value="CARBONIC ANHYDRASE"/>
    <property type="match status" value="1"/>
</dbReference>
<dbReference type="RefSeq" id="WP_230526054.1">
    <property type="nucleotide sequence ID" value="NZ_JAJGAK010000001.1"/>
</dbReference>
<dbReference type="InterPro" id="IPR001765">
    <property type="entry name" value="Carbonic_anhydrase"/>
</dbReference>
<keyword evidence="5 8" id="KW-0862">Zinc</keyword>
<comment type="caution">
    <text evidence="9">The sequence shown here is derived from an EMBL/GenBank/DDBJ whole genome shotgun (WGS) entry which is preliminary data.</text>
</comment>
<evidence type="ECO:0000313" key="10">
    <source>
        <dbReference type="Proteomes" id="UP001165293"/>
    </source>
</evidence>
<dbReference type="PANTHER" id="PTHR11002">
    <property type="entry name" value="CARBONIC ANHYDRASE"/>
    <property type="match status" value="1"/>
</dbReference>
<keyword evidence="6 8" id="KW-0456">Lyase</keyword>
<evidence type="ECO:0000313" key="9">
    <source>
        <dbReference type="EMBL" id="MCC8362451.1"/>
    </source>
</evidence>
<reference evidence="9" key="1">
    <citation type="submission" date="2021-10" db="EMBL/GenBank/DDBJ databases">
        <authorList>
            <person name="Lyu M."/>
            <person name="Wang X."/>
            <person name="Meng X."/>
            <person name="Xu K."/>
        </authorList>
    </citation>
    <scope>NUCLEOTIDE SEQUENCE</scope>
    <source>
        <strain evidence="9">A6</strain>
    </source>
</reference>
<name>A0ABS8JFQ9_9GAMM</name>
<evidence type="ECO:0000256" key="6">
    <source>
        <dbReference type="ARBA" id="ARBA00023239"/>
    </source>
</evidence>
<dbReference type="SUPFAM" id="SSF53056">
    <property type="entry name" value="beta-carbonic anhydrase, cab"/>
    <property type="match status" value="1"/>
</dbReference>
<dbReference type="EMBL" id="JAJGAK010000001">
    <property type="protein sequence ID" value="MCC8362451.1"/>
    <property type="molecule type" value="Genomic_DNA"/>
</dbReference>
<accession>A0ABS8JFQ9</accession>
<comment type="catalytic activity">
    <reaction evidence="7 8">
        <text>hydrogencarbonate + H(+) = CO2 + H2O</text>
        <dbReference type="Rhea" id="RHEA:10748"/>
        <dbReference type="ChEBI" id="CHEBI:15377"/>
        <dbReference type="ChEBI" id="CHEBI:15378"/>
        <dbReference type="ChEBI" id="CHEBI:16526"/>
        <dbReference type="ChEBI" id="CHEBI:17544"/>
        <dbReference type="EC" id="4.2.1.1"/>
    </reaction>
</comment>
<dbReference type="InterPro" id="IPR015892">
    <property type="entry name" value="Carbonic_anhydrase_CS"/>
</dbReference>
<evidence type="ECO:0000256" key="1">
    <source>
        <dbReference type="ARBA" id="ARBA00001947"/>
    </source>
</evidence>
<comment type="function">
    <text evidence="8">Reversible hydration of carbon dioxide.</text>
</comment>
<dbReference type="Proteomes" id="UP001165293">
    <property type="component" value="Unassembled WGS sequence"/>
</dbReference>
<sequence>MRQEPATPDEALAFVLEGNRRFVDGRPTLYQQDLDLLHAQTADSQHPFVAILACADSRVPVGLVLDENIGRVFVTRIAGNTETTEVIASLEYAVAMLGVKVIMVMGHTNCGAISAAIRNAPVPGQISALFAGILPAIHDVGDHDVDAVTREHVLNQVDTLTHASTVVAERVRDRTLKVVPAIYDVATGVVALLAPRAENSAPGARAS</sequence>
<evidence type="ECO:0000256" key="5">
    <source>
        <dbReference type="ARBA" id="ARBA00022833"/>
    </source>
</evidence>
<protein>
    <recommendedName>
        <fullName evidence="3 8">Carbonic anhydrase</fullName>
        <ecNumber evidence="3 8">4.2.1.1</ecNumber>
    </recommendedName>
    <alternativeName>
        <fullName evidence="8">Carbonate dehydratase</fullName>
    </alternativeName>
</protein>
<evidence type="ECO:0000256" key="2">
    <source>
        <dbReference type="ARBA" id="ARBA00006217"/>
    </source>
</evidence>
<comment type="similarity">
    <text evidence="2 8">Belongs to the beta-class carbonic anhydrase family.</text>
</comment>
<dbReference type="PROSITE" id="PS00705">
    <property type="entry name" value="PROK_CO2_ANHYDRASE_2"/>
    <property type="match status" value="1"/>
</dbReference>
<dbReference type="EC" id="4.2.1.1" evidence="3 8"/>
<dbReference type="InterPro" id="IPR036874">
    <property type="entry name" value="Carbonic_anhydrase_sf"/>
</dbReference>
<dbReference type="Gene3D" id="3.40.1050.10">
    <property type="entry name" value="Carbonic anhydrase"/>
    <property type="match status" value="1"/>
</dbReference>
<comment type="cofactor">
    <cofactor evidence="1">
        <name>Zn(2+)</name>
        <dbReference type="ChEBI" id="CHEBI:29105"/>
    </cofactor>
</comment>
<organism evidence="9 10">
    <name type="scientific">Noviluteimonas lactosilytica</name>
    <dbReference type="NCBI Taxonomy" id="2888523"/>
    <lineage>
        <taxon>Bacteria</taxon>
        <taxon>Pseudomonadati</taxon>
        <taxon>Pseudomonadota</taxon>
        <taxon>Gammaproteobacteria</taxon>
        <taxon>Lysobacterales</taxon>
        <taxon>Lysobacteraceae</taxon>
        <taxon>Noviluteimonas</taxon>
    </lineage>
</organism>
<keyword evidence="4" id="KW-0479">Metal-binding</keyword>
<evidence type="ECO:0000256" key="3">
    <source>
        <dbReference type="ARBA" id="ARBA00012925"/>
    </source>
</evidence>
<evidence type="ECO:0000256" key="7">
    <source>
        <dbReference type="ARBA" id="ARBA00048348"/>
    </source>
</evidence>
<dbReference type="SMART" id="SM00947">
    <property type="entry name" value="Pro_CA"/>
    <property type="match status" value="1"/>
</dbReference>
<proteinExistence type="inferred from homology"/>
<evidence type="ECO:0000256" key="8">
    <source>
        <dbReference type="RuleBase" id="RU003956"/>
    </source>
</evidence>
<dbReference type="Pfam" id="PF00484">
    <property type="entry name" value="Pro_CA"/>
    <property type="match status" value="1"/>
</dbReference>
<gene>
    <name evidence="9" type="ORF">LK996_05110</name>
</gene>
<evidence type="ECO:0000256" key="4">
    <source>
        <dbReference type="ARBA" id="ARBA00022723"/>
    </source>
</evidence>